<organism evidence="1 2">
    <name type="scientific">Portunus trituberculatus</name>
    <name type="common">Swimming crab</name>
    <name type="synonym">Neptunus trituberculatus</name>
    <dbReference type="NCBI Taxonomy" id="210409"/>
    <lineage>
        <taxon>Eukaryota</taxon>
        <taxon>Metazoa</taxon>
        <taxon>Ecdysozoa</taxon>
        <taxon>Arthropoda</taxon>
        <taxon>Crustacea</taxon>
        <taxon>Multicrustacea</taxon>
        <taxon>Malacostraca</taxon>
        <taxon>Eumalacostraca</taxon>
        <taxon>Eucarida</taxon>
        <taxon>Decapoda</taxon>
        <taxon>Pleocyemata</taxon>
        <taxon>Brachyura</taxon>
        <taxon>Eubrachyura</taxon>
        <taxon>Portunoidea</taxon>
        <taxon>Portunidae</taxon>
        <taxon>Portuninae</taxon>
        <taxon>Portunus</taxon>
    </lineage>
</organism>
<keyword evidence="2" id="KW-1185">Reference proteome</keyword>
<dbReference type="PROSITE" id="PS00018">
    <property type="entry name" value="EF_HAND_1"/>
    <property type="match status" value="1"/>
</dbReference>
<dbReference type="AlphaFoldDB" id="A0A5B7FJ30"/>
<evidence type="ECO:0000313" key="1">
    <source>
        <dbReference type="EMBL" id="MPC45515.1"/>
    </source>
</evidence>
<name>A0A5B7FJ30_PORTR</name>
<protein>
    <recommendedName>
        <fullName evidence="3">EF-hand domain-containing protein</fullName>
    </recommendedName>
</protein>
<dbReference type="OrthoDB" id="6041230at2759"/>
<evidence type="ECO:0008006" key="3">
    <source>
        <dbReference type="Google" id="ProtNLM"/>
    </source>
</evidence>
<accession>A0A5B7FJ30</accession>
<gene>
    <name evidence="1" type="ORF">E2C01_039215</name>
</gene>
<evidence type="ECO:0000313" key="2">
    <source>
        <dbReference type="Proteomes" id="UP000324222"/>
    </source>
</evidence>
<proteinExistence type="predicted"/>
<reference evidence="1 2" key="1">
    <citation type="submission" date="2019-05" db="EMBL/GenBank/DDBJ databases">
        <title>Another draft genome of Portunus trituberculatus and its Hox gene families provides insights of decapod evolution.</title>
        <authorList>
            <person name="Jeong J.-H."/>
            <person name="Song I."/>
            <person name="Kim S."/>
            <person name="Choi T."/>
            <person name="Kim D."/>
            <person name="Ryu S."/>
            <person name="Kim W."/>
        </authorList>
    </citation>
    <scope>NUCLEOTIDE SEQUENCE [LARGE SCALE GENOMIC DNA]</scope>
    <source>
        <tissue evidence="1">Muscle</tissue>
    </source>
</reference>
<sequence length="97" mass="11346">MGFRMIITGRFPRLDSLVSFQTYTATQGAMVGNGTATWVRRPFEDDDDLQPPEGKIYLSDFQVEKFTYYFTDVFDHNKDRVITIEDIHALNEVFRNQ</sequence>
<dbReference type="EMBL" id="VSRR010006765">
    <property type="protein sequence ID" value="MPC45515.1"/>
    <property type="molecule type" value="Genomic_DNA"/>
</dbReference>
<dbReference type="InterPro" id="IPR018247">
    <property type="entry name" value="EF_Hand_1_Ca_BS"/>
</dbReference>
<comment type="caution">
    <text evidence="1">The sequence shown here is derived from an EMBL/GenBank/DDBJ whole genome shotgun (WGS) entry which is preliminary data.</text>
</comment>
<dbReference type="Proteomes" id="UP000324222">
    <property type="component" value="Unassembled WGS sequence"/>
</dbReference>